<protein>
    <submittedName>
        <fullName evidence="2">Uncharacterized protein</fullName>
    </submittedName>
</protein>
<gene>
    <name evidence="2" type="primary">LOC141423265</name>
</gene>
<keyword evidence="1" id="KW-1185">Reference proteome</keyword>
<reference evidence="2" key="1">
    <citation type="submission" date="2025-08" db="UniProtKB">
        <authorList>
            <consortium name="RefSeq"/>
        </authorList>
    </citation>
    <scope>IDENTIFICATION</scope>
</reference>
<name>A0AC58MJL2_CASCN</name>
<organism evidence="1 2">
    <name type="scientific">Castor canadensis</name>
    <name type="common">American beaver</name>
    <dbReference type="NCBI Taxonomy" id="51338"/>
    <lineage>
        <taxon>Eukaryota</taxon>
        <taxon>Metazoa</taxon>
        <taxon>Chordata</taxon>
        <taxon>Craniata</taxon>
        <taxon>Vertebrata</taxon>
        <taxon>Euteleostomi</taxon>
        <taxon>Mammalia</taxon>
        <taxon>Eutheria</taxon>
        <taxon>Euarchontoglires</taxon>
        <taxon>Glires</taxon>
        <taxon>Rodentia</taxon>
        <taxon>Castorimorpha</taxon>
        <taxon>Castoridae</taxon>
        <taxon>Castor</taxon>
    </lineage>
</organism>
<evidence type="ECO:0000313" key="2">
    <source>
        <dbReference type="RefSeq" id="XP_073929588.1"/>
    </source>
</evidence>
<dbReference type="RefSeq" id="XP_073929588.1">
    <property type="nucleotide sequence ID" value="XM_074073487.1"/>
</dbReference>
<sequence>MENFFKDKKIIRLRVCKRGRDARTHTHTTQNYPPWARTRQKSQASNKMRREESRAENVLEKKLDLRVQINKRMVREYAELFGERQQGPNSHTVPGPGAKSHRKLYSSASKGRCAPPPRGARNGRPLGWAGPRISTLPKVRLDGVRLAAAGSAQQSRCGSLHPRSRRTPGTLVRSPHCSRWLRQGSAKIRRRGARIVGSEDLRYLIFFAAADVQVRSRVLRGQMAAFAARFSGPSESGDQLCRLTSLPSGRKISGPDLGADTLPVSKKLPVQ</sequence>
<proteinExistence type="predicted"/>
<accession>A0AC58MJL2</accession>
<dbReference type="Proteomes" id="UP001732720">
    <property type="component" value="Chromosome 5"/>
</dbReference>
<evidence type="ECO:0000313" key="1">
    <source>
        <dbReference type="Proteomes" id="UP001732720"/>
    </source>
</evidence>